<dbReference type="PANTHER" id="PTHR10272:SF0">
    <property type="entry name" value="PLATELET-ACTIVATING FACTOR ACETYLHYDROLASE"/>
    <property type="match status" value="1"/>
</dbReference>
<keyword evidence="3" id="KW-0442">Lipid degradation</keyword>
<dbReference type="GO" id="GO:0016042">
    <property type="term" value="P:lipid catabolic process"/>
    <property type="evidence" value="ECO:0007669"/>
    <property type="project" value="UniProtKB-KW"/>
</dbReference>
<keyword evidence="5" id="KW-1133">Transmembrane helix</keyword>
<keyword evidence="7" id="KW-1185">Reference proteome</keyword>
<feature type="transmembrane region" description="Helical" evidence="5">
    <location>
        <begin position="12"/>
        <end position="34"/>
    </location>
</feature>
<gene>
    <name evidence="6" type="ORF">BDV98DRAFT_569121</name>
</gene>
<dbReference type="PANTHER" id="PTHR10272">
    <property type="entry name" value="PLATELET-ACTIVATING FACTOR ACETYLHYDROLASE"/>
    <property type="match status" value="1"/>
</dbReference>
<protein>
    <recommendedName>
        <fullName evidence="1">1-alkyl-2-acetylglycerophosphocholine esterase</fullName>
        <ecNumber evidence="1">3.1.1.47</ecNumber>
    </recommendedName>
</protein>
<organism evidence="6 7">
    <name type="scientific">Pterulicium gracile</name>
    <dbReference type="NCBI Taxonomy" id="1884261"/>
    <lineage>
        <taxon>Eukaryota</taxon>
        <taxon>Fungi</taxon>
        <taxon>Dikarya</taxon>
        <taxon>Basidiomycota</taxon>
        <taxon>Agaricomycotina</taxon>
        <taxon>Agaricomycetes</taxon>
        <taxon>Agaricomycetidae</taxon>
        <taxon>Agaricales</taxon>
        <taxon>Pleurotineae</taxon>
        <taxon>Pterulaceae</taxon>
        <taxon>Pterulicium</taxon>
    </lineage>
</organism>
<evidence type="ECO:0000256" key="4">
    <source>
        <dbReference type="ARBA" id="ARBA00023098"/>
    </source>
</evidence>
<dbReference type="OrthoDB" id="2363873at2759"/>
<accession>A0A5C3QGW4</accession>
<evidence type="ECO:0000313" key="6">
    <source>
        <dbReference type="EMBL" id="TFL00508.1"/>
    </source>
</evidence>
<dbReference type="STRING" id="1884261.A0A5C3QGW4"/>
<reference evidence="6 7" key="1">
    <citation type="journal article" date="2019" name="Nat. Ecol. Evol.">
        <title>Megaphylogeny resolves global patterns of mushroom evolution.</title>
        <authorList>
            <person name="Varga T."/>
            <person name="Krizsan K."/>
            <person name="Foldi C."/>
            <person name="Dima B."/>
            <person name="Sanchez-Garcia M."/>
            <person name="Sanchez-Ramirez S."/>
            <person name="Szollosi G.J."/>
            <person name="Szarkandi J.G."/>
            <person name="Papp V."/>
            <person name="Albert L."/>
            <person name="Andreopoulos W."/>
            <person name="Angelini C."/>
            <person name="Antonin V."/>
            <person name="Barry K.W."/>
            <person name="Bougher N.L."/>
            <person name="Buchanan P."/>
            <person name="Buyck B."/>
            <person name="Bense V."/>
            <person name="Catcheside P."/>
            <person name="Chovatia M."/>
            <person name="Cooper J."/>
            <person name="Damon W."/>
            <person name="Desjardin D."/>
            <person name="Finy P."/>
            <person name="Geml J."/>
            <person name="Haridas S."/>
            <person name="Hughes K."/>
            <person name="Justo A."/>
            <person name="Karasinski D."/>
            <person name="Kautmanova I."/>
            <person name="Kiss B."/>
            <person name="Kocsube S."/>
            <person name="Kotiranta H."/>
            <person name="LaButti K.M."/>
            <person name="Lechner B.E."/>
            <person name="Liimatainen K."/>
            <person name="Lipzen A."/>
            <person name="Lukacs Z."/>
            <person name="Mihaltcheva S."/>
            <person name="Morgado L.N."/>
            <person name="Niskanen T."/>
            <person name="Noordeloos M.E."/>
            <person name="Ohm R.A."/>
            <person name="Ortiz-Santana B."/>
            <person name="Ovrebo C."/>
            <person name="Racz N."/>
            <person name="Riley R."/>
            <person name="Savchenko A."/>
            <person name="Shiryaev A."/>
            <person name="Soop K."/>
            <person name="Spirin V."/>
            <person name="Szebenyi C."/>
            <person name="Tomsovsky M."/>
            <person name="Tulloss R.E."/>
            <person name="Uehling J."/>
            <person name="Grigoriev I.V."/>
            <person name="Vagvolgyi C."/>
            <person name="Papp T."/>
            <person name="Martin F.M."/>
            <person name="Miettinen O."/>
            <person name="Hibbett D.S."/>
            <person name="Nagy L.G."/>
        </authorList>
    </citation>
    <scope>NUCLEOTIDE SEQUENCE [LARGE SCALE GENOMIC DNA]</scope>
    <source>
        <strain evidence="6 7">CBS 309.79</strain>
    </source>
</reference>
<dbReference type="SUPFAM" id="SSF53474">
    <property type="entry name" value="alpha/beta-Hydrolases"/>
    <property type="match status" value="1"/>
</dbReference>
<evidence type="ECO:0000313" key="7">
    <source>
        <dbReference type="Proteomes" id="UP000305067"/>
    </source>
</evidence>
<dbReference type="EMBL" id="ML178828">
    <property type="protein sequence ID" value="TFL00508.1"/>
    <property type="molecule type" value="Genomic_DNA"/>
</dbReference>
<evidence type="ECO:0000256" key="5">
    <source>
        <dbReference type="SAM" id="Phobius"/>
    </source>
</evidence>
<keyword evidence="5" id="KW-0812">Transmembrane</keyword>
<dbReference type="Gene3D" id="3.40.50.1820">
    <property type="entry name" value="alpha/beta hydrolase"/>
    <property type="match status" value="1"/>
</dbReference>
<proteinExistence type="predicted"/>
<keyword evidence="4" id="KW-0443">Lipid metabolism</keyword>
<evidence type="ECO:0000256" key="2">
    <source>
        <dbReference type="ARBA" id="ARBA00022801"/>
    </source>
</evidence>
<sequence>MDWLMRPLRGSLNGYAQFLGFSKLLLWPFIYMYGAFVKVPVMQNAPLLPPAKGLESWPLVIFSHGLCGGRTAYSQYCSTLAASGRVILAIEHGDGTAPLSAKWLLEGNKMKISSEQLYLKEQEIDWETPEEVSKFQLRQDQLLFRRHEVYMVHSAFSSFVNGTVNLESIDGEKIPLDSWRTPDSSSSPSVNCTSNIALTGHSFGGATLLSLLSTHPPSEEYSALPISKMICLDPWLEPLASEDPTPVNNESTSPVSSLVINSEGFTLWDSHFERLQRILRGWNTTELLTLVRSQHIHFSDFKVLPLVRTAEATALQTMICNLSIAFLESQTGDPPPSQRTPDIHTRGMQIVHTGKTADYGDGKRTSKRRLDGVLGDVVVH</sequence>
<keyword evidence="2 6" id="KW-0378">Hydrolase</keyword>
<dbReference type="InterPro" id="IPR029058">
    <property type="entry name" value="AB_hydrolase_fold"/>
</dbReference>
<name>A0A5C3QGW4_9AGAR</name>
<dbReference type="Proteomes" id="UP000305067">
    <property type="component" value="Unassembled WGS sequence"/>
</dbReference>
<dbReference type="AlphaFoldDB" id="A0A5C3QGW4"/>
<dbReference type="GO" id="GO:0003847">
    <property type="term" value="F:1-alkyl-2-acetylglycerophosphocholine esterase activity"/>
    <property type="evidence" value="ECO:0007669"/>
    <property type="project" value="UniProtKB-EC"/>
</dbReference>
<keyword evidence="5" id="KW-0472">Membrane</keyword>
<dbReference type="EC" id="3.1.1.47" evidence="1"/>
<evidence type="ECO:0000256" key="1">
    <source>
        <dbReference type="ARBA" id="ARBA00013201"/>
    </source>
</evidence>
<dbReference type="Pfam" id="PF03403">
    <property type="entry name" value="PAF-AH_p_II"/>
    <property type="match status" value="1"/>
</dbReference>
<evidence type="ECO:0000256" key="3">
    <source>
        <dbReference type="ARBA" id="ARBA00022963"/>
    </source>
</evidence>